<gene>
    <name evidence="1" type="ordered locus">KVU_1425</name>
</gene>
<keyword evidence="2" id="KW-1185">Reference proteome</keyword>
<dbReference type="EMBL" id="CP002018">
    <property type="protein sequence ID" value="AEM41264.1"/>
    <property type="molecule type" value="Genomic_DNA"/>
</dbReference>
<proteinExistence type="predicted"/>
<organism evidence="1 2">
    <name type="scientific">Ketogulonicigenium vulgare (strain WSH-001)</name>
    <dbReference type="NCBI Taxonomy" id="759362"/>
    <lineage>
        <taxon>Bacteria</taxon>
        <taxon>Pseudomonadati</taxon>
        <taxon>Pseudomonadota</taxon>
        <taxon>Alphaproteobacteria</taxon>
        <taxon>Rhodobacterales</taxon>
        <taxon>Roseobacteraceae</taxon>
        <taxon>Ketogulonicigenium</taxon>
    </lineage>
</organism>
<reference evidence="1 2" key="1">
    <citation type="journal article" date="2011" name="J. Bacteriol.">
        <title>Complete genome sequence of the industrial strain Ketogulonicigenium vulgare WSH-001.</title>
        <authorList>
            <person name="Liu L."/>
            <person name="Li Y."/>
            <person name="Zhang J."/>
            <person name="Zhou Z."/>
            <person name="Liu J."/>
            <person name="Li X."/>
            <person name="Zhou J."/>
            <person name="Du G."/>
            <person name="Wang L."/>
            <person name="Chen J."/>
        </authorList>
    </citation>
    <scope>NUCLEOTIDE SEQUENCE [LARGE SCALE GENOMIC DNA]</scope>
    <source>
        <strain evidence="1 2">WSH-001</strain>
    </source>
</reference>
<dbReference type="HOGENOM" id="CLU_2879894_0_0_5"/>
<name>F9Y947_KETVW</name>
<dbReference type="Proteomes" id="UP000000692">
    <property type="component" value="Chromosome"/>
</dbReference>
<accession>F9Y947</accession>
<dbReference type="KEGG" id="kvl:KVU_1425"/>
<sequence>MMWKDKAVNCLDAGCIGRVLIYAKPRNRAASEFDRPAVRLCNIAPQFRPAAPRLVTTANQPAL</sequence>
<protein>
    <submittedName>
        <fullName evidence="1">Uncharacterized protein</fullName>
    </submittedName>
</protein>
<evidence type="ECO:0000313" key="1">
    <source>
        <dbReference type="EMBL" id="AEM41264.1"/>
    </source>
</evidence>
<dbReference type="AlphaFoldDB" id="F9Y947"/>
<evidence type="ECO:0000313" key="2">
    <source>
        <dbReference type="Proteomes" id="UP000000692"/>
    </source>
</evidence>